<protein>
    <submittedName>
        <fullName evidence="2">Uncharacterized protein</fullName>
    </submittedName>
</protein>
<evidence type="ECO:0000256" key="1">
    <source>
        <dbReference type="SAM" id="MobiDB-lite"/>
    </source>
</evidence>
<dbReference type="EMBL" id="JASPKZ010000012">
    <property type="protein sequence ID" value="KAJ9601529.1"/>
    <property type="molecule type" value="Genomic_DNA"/>
</dbReference>
<reference evidence="2" key="2">
    <citation type="submission" date="2023-05" db="EMBL/GenBank/DDBJ databases">
        <authorList>
            <person name="Fouks B."/>
        </authorList>
    </citation>
    <scope>NUCLEOTIDE SEQUENCE</scope>
    <source>
        <strain evidence="2">Stay&amp;Tobe</strain>
        <tissue evidence="2">Testes</tissue>
    </source>
</reference>
<accession>A0AAD8ETH7</accession>
<gene>
    <name evidence="2" type="ORF">L9F63_000272</name>
</gene>
<sequence length="166" mass="19042">MVMALSAGRREFPDTFQDFFRRISETEDNEEMTGTMLEDKLIPACKRLQMRRGAVPRRSFHRHTRPTDTATLPVSPAIARRRSSSIAVTRQPPDLNRFLLAEQQRPWGRTASPIPRPVSPRGRHTEGGSYRSRTSSMPAVPRHRVRHTLPVECSFPIPIYFSDMCI</sequence>
<evidence type="ECO:0000313" key="3">
    <source>
        <dbReference type="Proteomes" id="UP001233999"/>
    </source>
</evidence>
<organism evidence="2 3">
    <name type="scientific">Diploptera punctata</name>
    <name type="common">Pacific beetle cockroach</name>
    <dbReference type="NCBI Taxonomy" id="6984"/>
    <lineage>
        <taxon>Eukaryota</taxon>
        <taxon>Metazoa</taxon>
        <taxon>Ecdysozoa</taxon>
        <taxon>Arthropoda</taxon>
        <taxon>Hexapoda</taxon>
        <taxon>Insecta</taxon>
        <taxon>Pterygota</taxon>
        <taxon>Neoptera</taxon>
        <taxon>Polyneoptera</taxon>
        <taxon>Dictyoptera</taxon>
        <taxon>Blattodea</taxon>
        <taxon>Blaberoidea</taxon>
        <taxon>Blaberidae</taxon>
        <taxon>Diplopterinae</taxon>
        <taxon>Diploptera</taxon>
    </lineage>
</organism>
<name>A0AAD8ETH7_DIPPU</name>
<dbReference type="AlphaFoldDB" id="A0AAD8ETH7"/>
<dbReference type="Proteomes" id="UP001233999">
    <property type="component" value="Unassembled WGS sequence"/>
</dbReference>
<feature type="region of interest" description="Disordered" evidence="1">
    <location>
        <begin position="108"/>
        <end position="141"/>
    </location>
</feature>
<evidence type="ECO:0000313" key="2">
    <source>
        <dbReference type="EMBL" id="KAJ9601529.1"/>
    </source>
</evidence>
<keyword evidence="3" id="KW-1185">Reference proteome</keyword>
<proteinExistence type="predicted"/>
<comment type="caution">
    <text evidence="2">The sequence shown here is derived from an EMBL/GenBank/DDBJ whole genome shotgun (WGS) entry which is preliminary data.</text>
</comment>
<reference evidence="2" key="1">
    <citation type="journal article" date="2023" name="IScience">
        <title>Live-bearing cockroach genome reveals convergent evolutionary mechanisms linked to viviparity in insects and beyond.</title>
        <authorList>
            <person name="Fouks B."/>
            <person name="Harrison M.C."/>
            <person name="Mikhailova A.A."/>
            <person name="Marchal E."/>
            <person name="English S."/>
            <person name="Carruthers M."/>
            <person name="Jennings E.C."/>
            <person name="Chiamaka E.L."/>
            <person name="Frigard R.A."/>
            <person name="Pippel M."/>
            <person name="Attardo G.M."/>
            <person name="Benoit J.B."/>
            <person name="Bornberg-Bauer E."/>
            <person name="Tobe S.S."/>
        </authorList>
    </citation>
    <scope>NUCLEOTIDE SEQUENCE</scope>
    <source>
        <strain evidence="2">Stay&amp;Tobe</strain>
    </source>
</reference>